<dbReference type="EMBL" id="FXAT01000001">
    <property type="protein sequence ID" value="SMG09459.1"/>
    <property type="molecule type" value="Genomic_DNA"/>
</dbReference>
<dbReference type="InterPro" id="IPR019596">
    <property type="entry name" value="Phage_Mu_GpM_tail_tub"/>
</dbReference>
<sequence>MGQKVAGTCYVKAAGRQLEITGAVECPLADKERETIKRGFYSEKDAIPYVEVDALVDANFPRAALMNDTNQTVTVEFENTHVYVLSGAYMVGERPVTGDDAKAPLRWEGVRGDWL</sequence>
<evidence type="ECO:0000313" key="1">
    <source>
        <dbReference type="EMBL" id="SMG09459.1"/>
    </source>
</evidence>
<dbReference type="STRING" id="1515439.SAMN06265784_101322"/>
<dbReference type="Pfam" id="PF10618">
    <property type="entry name" value="Tail_tube"/>
    <property type="match status" value="1"/>
</dbReference>
<gene>
    <name evidence="1" type="ORF">SAMN06265784_101322</name>
</gene>
<evidence type="ECO:0000313" key="2">
    <source>
        <dbReference type="Proteomes" id="UP000193228"/>
    </source>
</evidence>
<organism evidence="1 2">
    <name type="scientific">Paraburkholderia susongensis</name>
    <dbReference type="NCBI Taxonomy" id="1515439"/>
    <lineage>
        <taxon>Bacteria</taxon>
        <taxon>Pseudomonadati</taxon>
        <taxon>Pseudomonadota</taxon>
        <taxon>Betaproteobacteria</taxon>
        <taxon>Burkholderiales</taxon>
        <taxon>Burkholderiaceae</taxon>
        <taxon>Paraburkholderia</taxon>
    </lineage>
</organism>
<keyword evidence="2" id="KW-1185">Reference proteome</keyword>
<dbReference type="OrthoDB" id="8688567at2"/>
<dbReference type="Proteomes" id="UP000193228">
    <property type="component" value="Unassembled WGS sequence"/>
</dbReference>
<name>A0A1X7I5T6_9BURK</name>
<dbReference type="RefSeq" id="WP_085480509.1">
    <property type="nucleotide sequence ID" value="NZ_FXAT01000001.1"/>
</dbReference>
<dbReference type="AlphaFoldDB" id="A0A1X7I5T6"/>
<accession>A0A1X7I5T6</accession>
<protein>
    <submittedName>
        <fullName evidence="1">Phage tail tube protein</fullName>
    </submittedName>
</protein>
<reference evidence="2" key="1">
    <citation type="submission" date="2017-04" db="EMBL/GenBank/DDBJ databases">
        <authorList>
            <person name="Varghese N."/>
            <person name="Submissions S."/>
        </authorList>
    </citation>
    <scope>NUCLEOTIDE SEQUENCE [LARGE SCALE GENOMIC DNA]</scope>
    <source>
        <strain evidence="2">LMG 29540</strain>
    </source>
</reference>
<proteinExistence type="predicted"/>